<evidence type="ECO:0000313" key="2">
    <source>
        <dbReference type="EMBL" id="URE38730.1"/>
    </source>
</evidence>
<evidence type="ECO:0000256" key="1">
    <source>
        <dbReference type="SAM" id="MobiDB-lite"/>
    </source>
</evidence>
<dbReference type="AlphaFoldDB" id="A0A9E7HRS8"/>
<keyword evidence="3" id="KW-1185">Reference proteome</keyword>
<sequence length="324" mass="35960">MTWLLPAFVRSMHCGLSAVDQRATDSRRGTSKTVIDANHVFLLKLSKRRGDDEGAEAEHNSSADKSAVTSVPMQSLEADMAYCDNLNLRVQRATPTSTRLRRKCLRCNPELLPVAIHRSWIRGVRSMSEQLLGQTWVQVMLLVVHLDQIVPQRCLLDQISDTRATPCGKSNSNARAAPLIPILSWAPEKDEVRDDKQEAKKEPNNKDLYDDRHLARSTALPDPPPKTRVAEEFLRSASVQSVPEFTNSSTTQSMLEFTSSGTNPVCARVHQLRHQSNLCPIHSMPEFTSSGITRAPVQFVPEFTSSGTSLFVPEFTGSGTNPIN</sequence>
<dbReference type="EMBL" id="CP097510">
    <property type="protein sequence ID" value="URE38730.1"/>
    <property type="molecule type" value="Genomic_DNA"/>
</dbReference>
<dbReference type="Proteomes" id="UP001055439">
    <property type="component" value="Chromosome 8"/>
</dbReference>
<evidence type="ECO:0000313" key="3">
    <source>
        <dbReference type="Proteomes" id="UP001055439"/>
    </source>
</evidence>
<feature type="compositionally biased region" description="Basic and acidic residues" evidence="1">
    <location>
        <begin position="189"/>
        <end position="214"/>
    </location>
</feature>
<protein>
    <submittedName>
        <fullName evidence="2">Uncharacterized protein</fullName>
    </submittedName>
</protein>
<name>A0A9E7HRS8_9LILI</name>
<gene>
    <name evidence="2" type="ORF">MUK42_17750</name>
</gene>
<feature type="region of interest" description="Disordered" evidence="1">
    <location>
        <begin position="189"/>
        <end position="225"/>
    </location>
</feature>
<organism evidence="2 3">
    <name type="scientific">Musa troglodytarum</name>
    <name type="common">fe'i banana</name>
    <dbReference type="NCBI Taxonomy" id="320322"/>
    <lineage>
        <taxon>Eukaryota</taxon>
        <taxon>Viridiplantae</taxon>
        <taxon>Streptophyta</taxon>
        <taxon>Embryophyta</taxon>
        <taxon>Tracheophyta</taxon>
        <taxon>Spermatophyta</taxon>
        <taxon>Magnoliopsida</taxon>
        <taxon>Liliopsida</taxon>
        <taxon>Zingiberales</taxon>
        <taxon>Musaceae</taxon>
        <taxon>Musa</taxon>
    </lineage>
</organism>
<accession>A0A9E7HRS8</accession>
<reference evidence="2" key="1">
    <citation type="submission" date="2022-05" db="EMBL/GenBank/DDBJ databases">
        <title>The Musa troglodytarum L. genome provides insights into the mechanism of non-climacteric behaviour and enrichment of carotenoids.</title>
        <authorList>
            <person name="Wang J."/>
        </authorList>
    </citation>
    <scope>NUCLEOTIDE SEQUENCE</scope>
    <source>
        <tissue evidence="2">Leaf</tissue>
    </source>
</reference>
<proteinExistence type="predicted"/>